<dbReference type="AlphaFoldDB" id="A0AAV9KKH2"/>
<sequence>MAVIGLRVFPLSLTSDATVWFFELPYNSIHTWDQLHEVFMVKYFPLSKKLNHKDKLNNFLALHGESVISSWDRFTAFIRSVSNHCIDDKSLKEYFYRDGGFPSQRPRFQLGSLVPRARKPSSMSQIEDMMQKMMKRLDLTDENVKEMRNDLSGIGQKVDAHVVSIKQLEQQMNQLSTTAIDPPMPSEVEIEVSKDDDEIEVTGESKKATKKEVEITQKVVPMPRPPPPFPQRLVKKNEEGKYHRFITMLK</sequence>
<dbReference type="Proteomes" id="UP001311915">
    <property type="component" value="Unassembled WGS sequence"/>
</dbReference>
<keyword evidence="3" id="KW-1185">Reference proteome</keyword>
<dbReference type="InterPro" id="IPR005162">
    <property type="entry name" value="Retrotrans_gag_dom"/>
</dbReference>
<feature type="domain" description="Retrotransposon gag" evidence="1">
    <location>
        <begin position="8"/>
        <end position="97"/>
    </location>
</feature>
<gene>
    <name evidence="2" type="ORF">R3W88_019504</name>
</gene>
<protein>
    <recommendedName>
        <fullName evidence="1">Retrotransposon gag domain-containing protein</fullName>
    </recommendedName>
</protein>
<reference evidence="2 3" key="1">
    <citation type="submission" date="2023-10" db="EMBL/GenBank/DDBJ databases">
        <title>Genome-Wide Identification Analysis in wild type Solanum Pinnatisectum Reveals Some Genes Defensing Phytophthora Infestans.</title>
        <authorList>
            <person name="Sun C."/>
        </authorList>
    </citation>
    <scope>NUCLEOTIDE SEQUENCE [LARGE SCALE GENOMIC DNA]</scope>
    <source>
        <strain evidence="2">LQN</strain>
        <tissue evidence="2">Leaf</tissue>
    </source>
</reference>
<dbReference type="PANTHER" id="PTHR33223">
    <property type="entry name" value="CCHC-TYPE DOMAIN-CONTAINING PROTEIN"/>
    <property type="match status" value="1"/>
</dbReference>
<evidence type="ECO:0000313" key="3">
    <source>
        <dbReference type="Proteomes" id="UP001311915"/>
    </source>
</evidence>
<accession>A0AAV9KKH2</accession>
<organism evidence="2 3">
    <name type="scientific">Solanum pinnatisectum</name>
    <name type="common">tansyleaf nightshade</name>
    <dbReference type="NCBI Taxonomy" id="50273"/>
    <lineage>
        <taxon>Eukaryota</taxon>
        <taxon>Viridiplantae</taxon>
        <taxon>Streptophyta</taxon>
        <taxon>Embryophyta</taxon>
        <taxon>Tracheophyta</taxon>
        <taxon>Spermatophyta</taxon>
        <taxon>Magnoliopsida</taxon>
        <taxon>eudicotyledons</taxon>
        <taxon>Gunneridae</taxon>
        <taxon>Pentapetalae</taxon>
        <taxon>asterids</taxon>
        <taxon>lamiids</taxon>
        <taxon>Solanales</taxon>
        <taxon>Solanaceae</taxon>
        <taxon>Solanoideae</taxon>
        <taxon>Solaneae</taxon>
        <taxon>Solanum</taxon>
    </lineage>
</organism>
<evidence type="ECO:0000259" key="1">
    <source>
        <dbReference type="Pfam" id="PF03732"/>
    </source>
</evidence>
<evidence type="ECO:0000313" key="2">
    <source>
        <dbReference type="EMBL" id="KAK4713597.1"/>
    </source>
</evidence>
<dbReference type="Pfam" id="PF03732">
    <property type="entry name" value="Retrotrans_gag"/>
    <property type="match status" value="1"/>
</dbReference>
<name>A0AAV9KKH2_9SOLN</name>
<comment type="caution">
    <text evidence="2">The sequence shown here is derived from an EMBL/GenBank/DDBJ whole genome shotgun (WGS) entry which is preliminary data.</text>
</comment>
<proteinExistence type="predicted"/>
<dbReference type="EMBL" id="JAWPEI010000010">
    <property type="protein sequence ID" value="KAK4713597.1"/>
    <property type="molecule type" value="Genomic_DNA"/>
</dbReference>
<dbReference type="PANTHER" id="PTHR33223:SF11">
    <property type="entry name" value="ELEMENT PROTEIN, PUTATIVE-RELATED"/>
    <property type="match status" value="1"/>
</dbReference>